<keyword evidence="1" id="KW-1133">Transmembrane helix</keyword>
<evidence type="ECO:0008006" key="4">
    <source>
        <dbReference type="Google" id="ProtNLM"/>
    </source>
</evidence>
<dbReference type="AlphaFoldDB" id="A0A1I5WQ03"/>
<feature type="transmembrane region" description="Helical" evidence="1">
    <location>
        <begin position="30"/>
        <end position="47"/>
    </location>
</feature>
<accession>A0A1I5WQ03</accession>
<keyword evidence="1" id="KW-0472">Membrane</keyword>
<keyword evidence="1" id="KW-0812">Transmembrane</keyword>
<proteinExistence type="predicted"/>
<dbReference type="STRING" id="1993.SAMN04489713_12461"/>
<protein>
    <recommendedName>
        <fullName evidence="4">Small integral membrane protein</fullName>
    </recommendedName>
</protein>
<evidence type="ECO:0000313" key="2">
    <source>
        <dbReference type="EMBL" id="SFQ21456.1"/>
    </source>
</evidence>
<dbReference type="GeneID" id="99652564"/>
<organism evidence="2 3">
    <name type="scientific">Actinomadura madurae</name>
    <dbReference type="NCBI Taxonomy" id="1993"/>
    <lineage>
        <taxon>Bacteria</taxon>
        <taxon>Bacillati</taxon>
        <taxon>Actinomycetota</taxon>
        <taxon>Actinomycetes</taxon>
        <taxon>Streptosporangiales</taxon>
        <taxon>Thermomonosporaceae</taxon>
        <taxon>Actinomadura</taxon>
    </lineage>
</organism>
<name>A0A1I5WQ03_9ACTN</name>
<dbReference type="Proteomes" id="UP000183413">
    <property type="component" value="Unassembled WGS sequence"/>
</dbReference>
<dbReference type="EMBL" id="FOVH01000024">
    <property type="protein sequence ID" value="SFQ21456.1"/>
    <property type="molecule type" value="Genomic_DNA"/>
</dbReference>
<sequence>MDVRVLWPVVGLAFGVALGFAGAFGGAGPFFLVLFLGALGFVVGRVIEGGLDLREIFSPGGAGRRPR</sequence>
<evidence type="ECO:0000313" key="3">
    <source>
        <dbReference type="Proteomes" id="UP000183413"/>
    </source>
</evidence>
<dbReference type="InParanoid" id="A0A1I5WQ03"/>
<dbReference type="RefSeq" id="WP_412515436.1">
    <property type="nucleotide sequence ID" value="NZ_CP083237.1"/>
</dbReference>
<evidence type="ECO:0000256" key="1">
    <source>
        <dbReference type="SAM" id="Phobius"/>
    </source>
</evidence>
<keyword evidence="3" id="KW-1185">Reference proteome</keyword>
<reference evidence="2 3" key="1">
    <citation type="submission" date="2016-10" db="EMBL/GenBank/DDBJ databases">
        <authorList>
            <person name="de Groot N.N."/>
        </authorList>
    </citation>
    <scope>NUCLEOTIDE SEQUENCE [LARGE SCALE GENOMIC DNA]</scope>
    <source>
        <strain evidence="2 3">DSM 43067</strain>
    </source>
</reference>
<feature type="transmembrane region" description="Helical" evidence="1">
    <location>
        <begin position="5"/>
        <end position="24"/>
    </location>
</feature>
<gene>
    <name evidence="2" type="ORF">SAMN04489713_12461</name>
</gene>